<name>A0A068TM44_COFCA</name>
<organism evidence="1 2">
    <name type="scientific">Coffea canephora</name>
    <name type="common">Robusta coffee</name>
    <dbReference type="NCBI Taxonomy" id="49390"/>
    <lineage>
        <taxon>Eukaryota</taxon>
        <taxon>Viridiplantae</taxon>
        <taxon>Streptophyta</taxon>
        <taxon>Embryophyta</taxon>
        <taxon>Tracheophyta</taxon>
        <taxon>Spermatophyta</taxon>
        <taxon>Magnoliopsida</taxon>
        <taxon>eudicotyledons</taxon>
        <taxon>Gunneridae</taxon>
        <taxon>Pentapetalae</taxon>
        <taxon>asterids</taxon>
        <taxon>lamiids</taxon>
        <taxon>Gentianales</taxon>
        <taxon>Rubiaceae</taxon>
        <taxon>Ixoroideae</taxon>
        <taxon>Gardenieae complex</taxon>
        <taxon>Bertiereae - Coffeeae clade</taxon>
        <taxon>Coffeeae</taxon>
        <taxon>Coffea</taxon>
    </lineage>
</organism>
<protein>
    <submittedName>
        <fullName evidence="1">Uncharacterized protein</fullName>
    </submittedName>
</protein>
<evidence type="ECO:0000313" key="1">
    <source>
        <dbReference type="EMBL" id="CDO97047.1"/>
    </source>
</evidence>
<dbReference type="Proteomes" id="UP000295252">
    <property type="component" value="Chromosome IV"/>
</dbReference>
<dbReference type="Gramene" id="CDO97047">
    <property type="protein sequence ID" value="CDO97047"/>
    <property type="gene ID" value="GSCOC_T00014269001"/>
</dbReference>
<accession>A0A068TM44</accession>
<reference evidence="2" key="1">
    <citation type="journal article" date="2014" name="Science">
        <title>The coffee genome provides insight into the convergent evolution of caffeine biosynthesis.</title>
        <authorList>
            <person name="Denoeud F."/>
            <person name="Carretero-Paulet L."/>
            <person name="Dereeper A."/>
            <person name="Droc G."/>
            <person name="Guyot R."/>
            <person name="Pietrella M."/>
            <person name="Zheng C."/>
            <person name="Alberti A."/>
            <person name="Anthony F."/>
            <person name="Aprea G."/>
            <person name="Aury J.M."/>
            <person name="Bento P."/>
            <person name="Bernard M."/>
            <person name="Bocs S."/>
            <person name="Campa C."/>
            <person name="Cenci A."/>
            <person name="Combes M.C."/>
            <person name="Crouzillat D."/>
            <person name="Da Silva C."/>
            <person name="Daddiego L."/>
            <person name="De Bellis F."/>
            <person name="Dussert S."/>
            <person name="Garsmeur O."/>
            <person name="Gayraud T."/>
            <person name="Guignon V."/>
            <person name="Jahn K."/>
            <person name="Jamilloux V."/>
            <person name="Joet T."/>
            <person name="Labadie K."/>
            <person name="Lan T."/>
            <person name="Leclercq J."/>
            <person name="Lepelley M."/>
            <person name="Leroy T."/>
            <person name="Li L.T."/>
            <person name="Librado P."/>
            <person name="Lopez L."/>
            <person name="Munoz A."/>
            <person name="Noel B."/>
            <person name="Pallavicini A."/>
            <person name="Perrotta G."/>
            <person name="Poncet V."/>
            <person name="Pot D."/>
            <person name="Priyono X."/>
            <person name="Rigoreau M."/>
            <person name="Rouard M."/>
            <person name="Rozas J."/>
            <person name="Tranchant-Dubreuil C."/>
            <person name="VanBuren R."/>
            <person name="Zhang Q."/>
            <person name="Andrade A.C."/>
            <person name="Argout X."/>
            <person name="Bertrand B."/>
            <person name="de Kochko A."/>
            <person name="Graziosi G."/>
            <person name="Henry R.J."/>
            <person name="Jayarama X."/>
            <person name="Ming R."/>
            <person name="Nagai C."/>
            <person name="Rounsley S."/>
            <person name="Sankoff D."/>
            <person name="Giuliano G."/>
            <person name="Albert V.A."/>
            <person name="Wincker P."/>
            <person name="Lashermes P."/>
        </authorList>
    </citation>
    <scope>NUCLEOTIDE SEQUENCE [LARGE SCALE GENOMIC DNA]</scope>
    <source>
        <strain evidence="2">cv. DH200-94</strain>
    </source>
</reference>
<dbReference type="InParanoid" id="A0A068TM44"/>
<gene>
    <name evidence="1" type="ORF">GSCOC_T00014269001</name>
</gene>
<evidence type="ECO:0000313" key="2">
    <source>
        <dbReference type="Proteomes" id="UP000295252"/>
    </source>
</evidence>
<dbReference type="AlphaFoldDB" id="A0A068TM44"/>
<proteinExistence type="predicted"/>
<sequence>MYWQKPSCTSTGSEPTVGKAHVNFSLASAPAQVLPVKSGSEGVWSRWARPGHAHSVTLLSSNCNQDEGPERISLANSALCYFNLLY</sequence>
<dbReference type="EMBL" id="HG739085">
    <property type="protein sequence ID" value="CDO97047.1"/>
    <property type="molecule type" value="Genomic_DNA"/>
</dbReference>
<keyword evidence="2" id="KW-1185">Reference proteome</keyword>